<name>A0A1I2FKD8_9BACI</name>
<dbReference type="EMBL" id="FONT01000013">
    <property type="protein sequence ID" value="SFF05218.1"/>
    <property type="molecule type" value="Genomic_DNA"/>
</dbReference>
<keyword evidence="2" id="KW-1185">Reference proteome</keyword>
<evidence type="ECO:0000313" key="1">
    <source>
        <dbReference type="EMBL" id="SFF05218.1"/>
    </source>
</evidence>
<evidence type="ECO:0000313" key="2">
    <source>
        <dbReference type="Proteomes" id="UP000199516"/>
    </source>
</evidence>
<feature type="non-terminal residue" evidence="1">
    <location>
        <position position="1"/>
    </location>
</feature>
<dbReference type="Proteomes" id="UP000199516">
    <property type="component" value="Unassembled WGS sequence"/>
</dbReference>
<gene>
    <name evidence="1" type="ORF">SAMN05192532_11318</name>
</gene>
<proteinExistence type="predicted"/>
<dbReference type="STRING" id="930128.SAMN05192532_11318"/>
<reference evidence="1 2" key="1">
    <citation type="submission" date="2016-10" db="EMBL/GenBank/DDBJ databases">
        <authorList>
            <person name="de Groot N.N."/>
        </authorList>
    </citation>
    <scope>NUCLEOTIDE SEQUENCE [LARGE SCALE GENOMIC DNA]</scope>
    <source>
        <strain evidence="1 2">DSM 23995</strain>
    </source>
</reference>
<dbReference type="AlphaFoldDB" id="A0A1I2FKD8"/>
<sequence length="65" mass="7904">EKQTKKQAVKPLRQFHRALTKDYLPRLETYETQFGLFGERNSYSKTDVDATFMRMKRRPYDERTT</sequence>
<evidence type="ECO:0008006" key="3">
    <source>
        <dbReference type="Google" id="ProtNLM"/>
    </source>
</evidence>
<accession>A0A1I2FKD8</accession>
<organism evidence="1 2">
    <name type="scientific">Alteribacillus iranensis</name>
    <dbReference type="NCBI Taxonomy" id="930128"/>
    <lineage>
        <taxon>Bacteria</taxon>
        <taxon>Bacillati</taxon>
        <taxon>Bacillota</taxon>
        <taxon>Bacilli</taxon>
        <taxon>Bacillales</taxon>
        <taxon>Bacillaceae</taxon>
        <taxon>Alteribacillus</taxon>
    </lineage>
</organism>
<protein>
    <recommendedName>
        <fullName evidence="3">Transposase</fullName>
    </recommendedName>
</protein>